<keyword evidence="2" id="KW-1185">Reference proteome</keyword>
<dbReference type="RefSeq" id="WP_091274672.1">
    <property type="nucleotide sequence ID" value="NZ_FNDK01000017.1"/>
</dbReference>
<dbReference type="AlphaFoldDB" id="A0A1G8GVG0"/>
<dbReference type="InterPro" id="IPR008772">
    <property type="entry name" value="Phosphonate_metab_PhnH"/>
</dbReference>
<proteinExistence type="predicted"/>
<sequence length="199" mass="22038">MMVDQIHDTQHVYRKLLHSMSRPGTISSVQKAASHVHKRQLCFDSTFLSALTLLDGEVTFHVLSDYSQQAFAAAIAEYTLAKFASIEQADYIFVLDDASEASLLTAVNHCKNGYLINPQFSATLIIESSPVTHDHQLLLTGPGIKNEATLQTGCSPSFWEARNVRTKEYPLGIDVIFTDETDQVVCIPRTTSVAYAEVE</sequence>
<evidence type="ECO:0000313" key="1">
    <source>
        <dbReference type="EMBL" id="SDH98377.1"/>
    </source>
</evidence>
<dbReference type="OrthoDB" id="154477at2"/>
<gene>
    <name evidence="1" type="ORF">SAMN05192534_11729</name>
</gene>
<organism evidence="1 2">
    <name type="scientific">Alteribacillus persepolensis</name>
    <dbReference type="NCBI Taxonomy" id="568899"/>
    <lineage>
        <taxon>Bacteria</taxon>
        <taxon>Bacillati</taxon>
        <taxon>Bacillota</taxon>
        <taxon>Bacilli</taxon>
        <taxon>Bacillales</taxon>
        <taxon>Bacillaceae</taxon>
        <taxon>Alteribacillus</taxon>
    </lineage>
</organism>
<dbReference type="PIRSF" id="PIRSF020680">
    <property type="entry name" value="PhnH"/>
    <property type="match status" value="1"/>
</dbReference>
<dbReference type="Gene3D" id="3.40.50.11310">
    <property type="entry name" value="Bacterial phosphonate metabolism protein PhnH"/>
    <property type="match status" value="1"/>
</dbReference>
<dbReference type="GO" id="GO:0019634">
    <property type="term" value="P:organic phosphonate metabolic process"/>
    <property type="evidence" value="ECO:0007669"/>
    <property type="project" value="InterPro"/>
</dbReference>
<protein>
    <submittedName>
        <fullName evidence="1">Alpha-D-ribose 1-methylphosphonate 5-triphosphate synthase subunit PhnH</fullName>
    </submittedName>
</protein>
<dbReference type="EMBL" id="FNDK01000017">
    <property type="protein sequence ID" value="SDH98377.1"/>
    <property type="molecule type" value="Genomic_DNA"/>
</dbReference>
<reference evidence="1 2" key="1">
    <citation type="submission" date="2016-10" db="EMBL/GenBank/DDBJ databases">
        <authorList>
            <person name="de Groot N.N."/>
        </authorList>
    </citation>
    <scope>NUCLEOTIDE SEQUENCE [LARGE SCALE GENOMIC DNA]</scope>
    <source>
        <strain evidence="1 2">DSM 21632</strain>
    </source>
</reference>
<dbReference type="SUPFAM" id="SSF159709">
    <property type="entry name" value="PhnH-like"/>
    <property type="match status" value="1"/>
</dbReference>
<evidence type="ECO:0000313" key="2">
    <source>
        <dbReference type="Proteomes" id="UP000199163"/>
    </source>
</evidence>
<dbReference type="STRING" id="568899.SAMN05192534_11729"/>
<dbReference type="Proteomes" id="UP000199163">
    <property type="component" value="Unassembled WGS sequence"/>
</dbReference>
<dbReference type="NCBIfam" id="TIGR03292">
    <property type="entry name" value="PhnH_redo"/>
    <property type="match status" value="1"/>
</dbReference>
<dbReference type="Pfam" id="PF05845">
    <property type="entry name" value="PhnH"/>
    <property type="match status" value="1"/>
</dbReference>
<accession>A0A1G8GVG0</accession>
<name>A0A1G8GVG0_9BACI</name>
<dbReference type="InterPro" id="IPR038058">
    <property type="entry name" value="PhnH-like_sp"/>
</dbReference>